<sequence length="96" mass="11380">MQEKTTLLQVGHVTDGEMRADGEAQRRRRRRRRRVAGPRRHDRLRHGRRRRGLHRQRHCREFRLGDAGADAGVGGDVDRRRPRRLLHLPGRLTQLK</sequence>
<feature type="region of interest" description="Disordered" evidence="1">
    <location>
        <begin position="1"/>
        <end position="56"/>
    </location>
</feature>
<dbReference type="HOGENOM" id="CLU_2365746_0_0_1"/>
<evidence type="ECO:0000256" key="1">
    <source>
        <dbReference type="SAM" id="MobiDB-lite"/>
    </source>
</evidence>
<feature type="compositionally biased region" description="Basic residues" evidence="1">
    <location>
        <begin position="26"/>
        <end position="56"/>
    </location>
</feature>
<feature type="compositionally biased region" description="Basic and acidic residues" evidence="1">
    <location>
        <begin position="14"/>
        <end position="25"/>
    </location>
</feature>
<reference evidence="2" key="3">
    <citation type="submission" date="2015-04" db="UniProtKB">
        <authorList>
            <consortium name="EnsemblPlants"/>
        </authorList>
    </citation>
    <scope>IDENTIFICATION</scope>
</reference>
<organism evidence="2 3">
    <name type="scientific">Leersia perrieri</name>
    <dbReference type="NCBI Taxonomy" id="77586"/>
    <lineage>
        <taxon>Eukaryota</taxon>
        <taxon>Viridiplantae</taxon>
        <taxon>Streptophyta</taxon>
        <taxon>Embryophyta</taxon>
        <taxon>Tracheophyta</taxon>
        <taxon>Spermatophyta</taxon>
        <taxon>Magnoliopsida</taxon>
        <taxon>Liliopsida</taxon>
        <taxon>Poales</taxon>
        <taxon>Poaceae</taxon>
        <taxon>BOP clade</taxon>
        <taxon>Oryzoideae</taxon>
        <taxon>Oryzeae</taxon>
        <taxon>Oryzinae</taxon>
        <taxon>Leersia</taxon>
    </lineage>
</organism>
<dbReference type="Gramene" id="LPERR11G16500.1">
    <property type="protein sequence ID" value="LPERR11G16500.1"/>
    <property type="gene ID" value="LPERR11G16500"/>
</dbReference>
<proteinExistence type="predicted"/>
<evidence type="ECO:0000313" key="3">
    <source>
        <dbReference type="Proteomes" id="UP000032180"/>
    </source>
</evidence>
<reference evidence="2 3" key="1">
    <citation type="submission" date="2012-08" db="EMBL/GenBank/DDBJ databases">
        <title>Oryza genome evolution.</title>
        <authorList>
            <person name="Wing R.A."/>
        </authorList>
    </citation>
    <scope>NUCLEOTIDE SEQUENCE</scope>
</reference>
<reference evidence="3" key="2">
    <citation type="submission" date="2013-12" db="EMBL/GenBank/DDBJ databases">
        <authorList>
            <person name="Yu Y."/>
            <person name="Lee S."/>
            <person name="de Baynast K."/>
            <person name="Wissotski M."/>
            <person name="Liu L."/>
            <person name="Talag J."/>
            <person name="Goicoechea J."/>
            <person name="Angelova A."/>
            <person name="Jetty R."/>
            <person name="Kudrna D."/>
            <person name="Golser W."/>
            <person name="Rivera L."/>
            <person name="Zhang J."/>
            <person name="Wing R."/>
        </authorList>
    </citation>
    <scope>NUCLEOTIDE SEQUENCE</scope>
</reference>
<evidence type="ECO:0000313" key="2">
    <source>
        <dbReference type="EnsemblPlants" id="LPERR11G16500.1"/>
    </source>
</evidence>
<protein>
    <submittedName>
        <fullName evidence="2">Uncharacterized protein</fullName>
    </submittedName>
</protein>
<dbReference type="AlphaFoldDB" id="A0A0D9XUB2"/>
<name>A0A0D9XUB2_9ORYZ</name>
<dbReference type="Proteomes" id="UP000032180">
    <property type="component" value="Chromosome 11"/>
</dbReference>
<dbReference type="EnsemblPlants" id="LPERR11G16500.1">
    <property type="protein sequence ID" value="LPERR11G16500.1"/>
    <property type="gene ID" value="LPERR11G16500"/>
</dbReference>
<keyword evidence="3" id="KW-1185">Reference proteome</keyword>
<accession>A0A0D9XUB2</accession>